<dbReference type="GO" id="GO:0005506">
    <property type="term" value="F:iron ion binding"/>
    <property type="evidence" value="ECO:0007669"/>
    <property type="project" value="InterPro"/>
</dbReference>
<name>A0AAW2U270_SESRA</name>
<evidence type="ECO:0000256" key="13">
    <source>
        <dbReference type="RuleBase" id="RU000461"/>
    </source>
</evidence>
<dbReference type="PRINTS" id="PR00385">
    <property type="entry name" value="P450"/>
</dbReference>
<organism evidence="14">
    <name type="scientific">Sesamum radiatum</name>
    <name type="common">Black benniseed</name>
    <dbReference type="NCBI Taxonomy" id="300843"/>
    <lineage>
        <taxon>Eukaryota</taxon>
        <taxon>Viridiplantae</taxon>
        <taxon>Streptophyta</taxon>
        <taxon>Embryophyta</taxon>
        <taxon>Tracheophyta</taxon>
        <taxon>Spermatophyta</taxon>
        <taxon>Magnoliopsida</taxon>
        <taxon>eudicotyledons</taxon>
        <taxon>Gunneridae</taxon>
        <taxon>Pentapetalae</taxon>
        <taxon>asterids</taxon>
        <taxon>lamiids</taxon>
        <taxon>Lamiales</taxon>
        <taxon>Pedaliaceae</taxon>
        <taxon>Sesamum</taxon>
    </lineage>
</organism>
<keyword evidence="4 12" id="KW-0349">Heme</keyword>
<evidence type="ECO:0000256" key="8">
    <source>
        <dbReference type="ARBA" id="ARBA00023002"/>
    </source>
</evidence>
<evidence type="ECO:0000256" key="12">
    <source>
        <dbReference type="PIRSR" id="PIRSR602401-1"/>
    </source>
</evidence>
<keyword evidence="11" id="KW-0472">Membrane</keyword>
<dbReference type="GO" id="GO:0020037">
    <property type="term" value="F:heme binding"/>
    <property type="evidence" value="ECO:0007669"/>
    <property type="project" value="InterPro"/>
</dbReference>
<dbReference type="AlphaFoldDB" id="A0AAW2U270"/>
<reference evidence="14" key="1">
    <citation type="submission" date="2020-06" db="EMBL/GenBank/DDBJ databases">
        <authorList>
            <person name="Li T."/>
            <person name="Hu X."/>
            <person name="Zhang T."/>
            <person name="Song X."/>
            <person name="Zhang H."/>
            <person name="Dai N."/>
            <person name="Sheng W."/>
            <person name="Hou X."/>
            <person name="Wei L."/>
        </authorList>
    </citation>
    <scope>NUCLEOTIDE SEQUENCE</scope>
    <source>
        <strain evidence="14">G02</strain>
        <tissue evidence="14">Leaf</tissue>
    </source>
</reference>
<dbReference type="Gene3D" id="1.10.630.10">
    <property type="entry name" value="Cytochrome P450"/>
    <property type="match status" value="1"/>
</dbReference>
<feature type="binding site" description="axial binding residue" evidence="12">
    <location>
        <position position="143"/>
    </location>
    <ligand>
        <name>heme</name>
        <dbReference type="ChEBI" id="CHEBI:30413"/>
    </ligand>
    <ligandPart>
        <name>Fe</name>
        <dbReference type="ChEBI" id="CHEBI:18248"/>
    </ligandPart>
</feature>
<dbReference type="EMBL" id="JACGWJ010000007">
    <property type="protein sequence ID" value="KAL0409751.1"/>
    <property type="molecule type" value="Genomic_DNA"/>
</dbReference>
<evidence type="ECO:0000256" key="11">
    <source>
        <dbReference type="ARBA" id="ARBA00023136"/>
    </source>
</evidence>
<comment type="subcellular location">
    <subcellularLocation>
        <location evidence="2">Membrane</location>
        <topology evidence="2">Single-pass membrane protein</topology>
    </subcellularLocation>
</comment>
<reference evidence="14" key="2">
    <citation type="journal article" date="2024" name="Plant">
        <title>Genomic evolution and insights into agronomic trait innovations of Sesamum species.</title>
        <authorList>
            <person name="Miao H."/>
            <person name="Wang L."/>
            <person name="Qu L."/>
            <person name="Liu H."/>
            <person name="Sun Y."/>
            <person name="Le M."/>
            <person name="Wang Q."/>
            <person name="Wei S."/>
            <person name="Zheng Y."/>
            <person name="Lin W."/>
            <person name="Duan Y."/>
            <person name="Cao H."/>
            <person name="Xiong S."/>
            <person name="Wang X."/>
            <person name="Wei L."/>
            <person name="Li C."/>
            <person name="Ma Q."/>
            <person name="Ju M."/>
            <person name="Zhao R."/>
            <person name="Li G."/>
            <person name="Mu C."/>
            <person name="Tian Q."/>
            <person name="Mei H."/>
            <person name="Zhang T."/>
            <person name="Gao T."/>
            <person name="Zhang H."/>
        </authorList>
    </citation>
    <scope>NUCLEOTIDE SEQUENCE</scope>
    <source>
        <strain evidence="14">G02</strain>
    </source>
</reference>
<evidence type="ECO:0000313" key="14">
    <source>
        <dbReference type="EMBL" id="KAL0409751.1"/>
    </source>
</evidence>
<evidence type="ECO:0000256" key="3">
    <source>
        <dbReference type="ARBA" id="ARBA00010617"/>
    </source>
</evidence>
<keyword evidence="8 13" id="KW-0560">Oxidoreductase</keyword>
<evidence type="ECO:0000256" key="7">
    <source>
        <dbReference type="ARBA" id="ARBA00022989"/>
    </source>
</evidence>
<gene>
    <name evidence="14" type="ORF">Sradi_1909500</name>
</gene>
<sequence>DLFLGGTHTTTTLLEWTMAELLHNPPILAKAKQELSKIPPHQIVQEQDISRLPYIVAVIKEALRLHPIAPILVPHRTEQEVEIHGYTIPKHTQVFVNAWSILRDPTHWDDPASFKPDRFLNSDIDFRGKDFKYIPFGAGRRICPGSSLAMRMVSLMVANLVHNFDWELPNGLKPEDLDMNDGLGMTLHKHEPLVVIPVNHVA</sequence>
<evidence type="ECO:0000256" key="6">
    <source>
        <dbReference type="ARBA" id="ARBA00022723"/>
    </source>
</evidence>
<dbReference type="GO" id="GO:0016020">
    <property type="term" value="C:membrane"/>
    <property type="evidence" value="ECO:0007669"/>
    <property type="project" value="UniProtKB-SubCell"/>
</dbReference>
<dbReference type="PANTHER" id="PTHR47950">
    <property type="entry name" value="CYTOCHROME P450, FAMILY 76, SUBFAMILY C, POLYPEPTIDE 5-RELATED"/>
    <property type="match status" value="1"/>
</dbReference>
<dbReference type="InterPro" id="IPR001128">
    <property type="entry name" value="Cyt_P450"/>
</dbReference>
<feature type="non-terminal residue" evidence="14">
    <location>
        <position position="1"/>
    </location>
</feature>
<evidence type="ECO:0000256" key="1">
    <source>
        <dbReference type="ARBA" id="ARBA00001971"/>
    </source>
</evidence>
<dbReference type="PROSITE" id="PS00086">
    <property type="entry name" value="CYTOCHROME_P450"/>
    <property type="match status" value="1"/>
</dbReference>
<proteinExistence type="inferred from homology"/>
<accession>A0AAW2U270</accession>
<comment type="caution">
    <text evidence="14">The sequence shown here is derived from an EMBL/GenBank/DDBJ whole genome shotgun (WGS) entry which is preliminary data.</text>
</comment>
<keyword evidence="10 13" id="KW-0503">Monooxygenase</keyword>
<keyword evidence="6 12" id="KW-0479">Metal-binding</keyword>
<protein>
    <submittedName>
        <fullName evidence="14">Cytochrome</fullName>
    </submittedName>
</protein>
<keyword evidence="7" id="KW-1133">Transmembrane helix</keyword>
<evidence type="ECO:0000256" key="10">
    <source>
        <dbReference type="ARBA" id="ARBA00023033"/>
    </source>
</evidence>
<dbReference type="SUPFAM" id="SSF48264">
    <property type="entry name" value="Cytochrome P450"/>
    <property type="match status" value="1"/>
</dbReference>
<dbReference type="InterPro" id="IPR002401">
    <property type="entry name" value="Cyt_P450_E_grp-I"/>
</dbReference>
<keyword evidence="5" id="KW-0812">Transmembrane</keyword>
<dbReference type="GO" id="GO:0004497">
    <property type="term" value="F:monooxygenase activity"/>
    <property type="evidence" value="ECO:0007669"/>
    <property type="project" value="UniProtKB-KW"/>
</dbReference>
<dbReference type="InterPro" id="IPR017972">
    <property type="entry name" value="Cyt_P450_CS"/>
</dbReference>
<dbReference type="InterPro" id="IPR036396">
    <property type="entry name" value="Cyt_P450_sf"/>
</dbReference>
<comment type="similarity">
    <text evidence="3 13">Belongs to the cytochrome P450 family.</text>
</comment>
<evidence type="ECO:0000256" key="4">
    <source>
        <dbReference type="ARBA" id="ARBA00022617"/>
    </source>
</evidence>
<evidence type="ECO:0000256" key="5">
    <source>
        <dbReference type="ARBA" id="ARBA00022692"/>
    </source>
</evidence>
<dbReference type="PRINTS" id="PR00463">
    <property type="entry name" value="EP450I"/>
</dbReference>
<dbReference type="Pfam" id="PF00067">
    <property type="entry name" value="p450"/>
    <property type="match status" value="1"/>
</dbReference>
<keyword evidence="9 12" id="KW-0408">Iron</keyword>
<evidence type="ECO:0000256" key="2">
    <source>
        <dbReference type="ARBA" id="ARBA00004167"/>
    </source>
</evidence>
<dbReference type="GO" id="GO:0016705">
    <property type="term" value="F:oxidoreductase activity, acting on paired donors, with incorporation or reduction of molecular oxygen"/>
    <property type="evidence" value="ECO:0007669"/>
    <property type="project" value="InterPro"/>
</dbReference>
<dbReference type="PANTHER" id="PTHR47950:SF4">
    <property type="entry name" value="GERANIOL 8-HYDROXYLASE-LIKE"/>
    <property type="match status" value="1"/>
</dbReference>
<comment type="cofactor">
    <cofactor evidence="1 12">
        <name>heme</name>
        <dbReference type="ChEBI" id="CHEBI:30413"/>
    </cofactor>
</comment>
<dbReference type="FunFam" id="1.10.630.10:FF:000126">
    <property type="entry name" value="Predicted protein"/>
    <property type="match status" value="1"/>
</dbReference>
<evidence type="ECO:0000256" key="9">
    <source>
        <dbReference type="ARBA" id="ARBA00023004"/>
    </source>
</evidence>